<dbReference type="GO" id="GO:0070475">
    <property type="term" value="P:rRNA base methylation"/>
    <property type="evidence" value="ECO:0007669"/>
    <property type="project" value="UniProtKB-UniRule"/>
</dbReference>
<dbReference type="HAMAP" id="MF_00934">
    <property type="entry name" value="23SrRNA_methyltr_J"/>
    <property type="match status" value="1"/>
</dbReference>
<dbReference type="SUPFAM" id="SSF53335">
    <property type="entry name" value="S-adenosyl-L-methionine-dependent methyltransferases"/>
    <property type="match status" value="1"/>
</dbReference>
<comment type="caution">
    <text evidence="2">The sequence shown here is derived from an EMBL/GenBank/DDBJ whole genome shotgun (WGS) entry which is preliminary data.</text>
</comment>
<reference evidence="2" key="1">
    <citation type="submission" date="2021-07" db="EMBL/GenBank/DDBJ databases">
        <title>New genus and species of the family Alcaligenaceae.</title>
        <authorList>
            <person name="Hahn M.W."/>
        </authorList>
    </citation>
    <scope>NUCLEOTIDE SEQUENCE</scope>
    <source>
        <strain evidence="2">LF4-65</strain>
    </source>
</reference>
<comment type="similarity">
    <text evidence="1">Belongs to the RlmJ family.</text>
</comment>
<proteinExistence type="inferred from homology"/>
<dbReference type="InterPro" id="IPR029063">
    <property type="entry name" value="SAM-dependent_MTases_sf"/>
</dbReference>
<comment type="catalytic activity">
    <reaction evidence="1">
        <text>adenosine(2030) in 23S rRNA + S-adenosyl-L-methionine = N(6)-methyladenosine(2030) in 23S rRNA + S-adenosyl-L-homocysteine + H(+)</text>
        <dbReference type="Rhea" id="RHEA:43736"/>
        <dbReference type="Rhea" id="RHEA-COMP:10668"/>
        <dbReference type="Rhea" id="RHEA-COMP:10669"/>
        <dbReference type="ChEBI" id="CHEBI:15378"/>
        <dbReference type="ChEBI" id="CHEBI:57856"/>
        <dbReference type="ChEBI" id="CHEBI:59789"/>
        <dbReference type="ChEBI" id="CHEBI:74411"/>
        <dbReference type="ChEBI" id="CHEBI:74449"/>
        <dbReference type="EC" id="2.1.1.266"/>
    </reaction>
</comment>
<comment type="subunit">
    <text evidence="1">Monomer.</text>
</comment>
<keyword evidence="1" id="KW-0949">S-adenosyl-L-methionine</keyword>
<dbReference type="EMBL" id="JAHXRI010000001">
    <property type="protein sequence ID" value="MBZ1349267.1"/>
    <property type="molecule type" value="Genomic_DNA"/>
</dbReference>
<dbReference type="Pfam" id="PF04378">
    <property type="entry name" value="RsmJ"/>
    <property type="match status" value="1"/>
</dbReference>
<feature type="binding site" evidence="1">
    <location>
        <begin position="148"/>
        <end position="149"/>
    </location>
    <ligand>
        <name>S-adenosyl-L-methionine</name>
        <dbReference type="ChEBI" id="CHEBI:59789"/>
    </ligand>
</feature>
<accession>A0A953T406</accession>
<keyword evidence="1" id="KW-0489">Methyltransferase</keyword>
<dbReference type="Gene3D" id="3.40.50.150">
    <property type="entry name" value="Vaccinia Virus protein VP39"/>
    <property type="match status" value="1"/>
</dbReference>
<dbReference type="RefSeq" id="WP_259659678.1">
    <property type="nucleotide sequence ID" value="NZ_JAHXRI010000001.1"/>
</dbReference>
<sequence>MFSYRHGFHAGNHADVLKHIVLTQILRYFNQKDTPYWFIDLHAGAGLYDLEGQWAQKKGEYLGGIASVWGAKNPPAAVLHYLDVIKGLNPDGELRIYPGSPWIAFESCREQDKLRLFEMHPSEADILRMNVEHRGTQSLRQTNMYAEDGFAGLKAHIPPPSRRAIVLIDPSYEDKNDYRQVVVTLKDALARFPTGCYAVWYPQVLRREAQDLPRQLERLAGKSWTHASLSIQKPAPDGLGLYGSGMFVINPPWTLNAELKQTLPWLVSHLGVDARAAYKLDFLDK</sequence>
<organism evidence="2 3">
    <name type="scientific">Zwartia hollandica</name>
    <dbReference type="NCBI Taxonomy" id="324606"/>
    <lineage>
        <taxon>Bacteria</taxon>
        <taxon>Pseudomonadati</taxon>
        <taxon>Pseudomonadota</taxon>
        <taxon>Betaproteobacteria</taxon>
        <taxon>Burkholderiales</taxon>
        <taxon>Alcaligenaceae</taxon>
        <taxon>Zwartia</taxon>
    </lineage>
</organism>
<feature type="binding site" evidence="1">
    <location>
        <position position="100"/>
    </location>
    <ligand>
        <name>S-adenosyl-L-methionine</name>
        <dbReference type="ChEBI" id="CHEBI:59789"/>
    </ligand>
</feature>
<dbReference type="Proteomes" id="UP000739565">
    <property type="component" value="Unassembled WGS sequence"/>
</dbReference>
<dbReference type="GO" id="GO:0005829">
    <property type="term" value="C:cytosol"/>
    <property type="evidence" value="ECO:0007669"/>
    <property type="project" value="TreeGrafter"/>
</dbReference>
<feature type="active site" description="Proton acceptor" evidence="1">
    <location>
        <position position="169"/>
    </location>
</feature>
<evidence type="ECO:0000313" key="3">
    <source>
        <dbReference type="Proteomes" id="UP000739565"/>
    </source>
</evidence>
<evidence type="ECO:0000256" key="1">
    <source>
        <dbReference type="HAMAP-Rule" id="MF_00934"/>
    </source>
</evidence>
<feature type="binding site" evidence="1">
    <location>
        <position position="19"/>
    </location>
    <ligand>
        <name>S-adenosyl-L-methionine</name>
        <dbReference type="ChEBI" id="CHEBI:59789"/>
    </ligand>
</feature>
<keyword evidence="1" id="KW-0808">Transferase</keyword>
<dbReference type="EC" id="2.1.1.266" evidence="1"/>
<dbReference type="PANTHER" id="PTHR37426">
    <property type="entry name" value="RIBOSOMAL RNA LARGE SUBUNIT METHYLTRANSFERASE J"/>
    <property type="match status" value="1"/>
</dbReference>
<keyword evidence="1" id="KW-0694">RNA-binding</keyword>
<dbReference type="AlphaFoldDB" id="A0A953T406"/>
<dbReference type="GO" id="GO:0003723">
    <property type="term" value="F:RNA binding"/>
    <property type="evidence" value="ECO:0007669"/>
    <property type="project" value="UniProtKB-UniRule"/>
</dbReference>
<gene>
    <name evidence="1 2" type="primary">rlmJ</name>
    <name evidence="2" type="ORF">KZZ10_01280</name>
</gene>
<dbReference type="InterPro" id="IPR007473">
    <property type="entry name" value="RlmJ"/>
</dbReference>
<keyword evidence="1" id="KW-0698">rRNA processing</keyword>
<comment type="function">
    <text evidence="1">Specifically methylates the adenine in position 2030 of 23S rRNA.</text>
</comment>
<feature type="site" description="Interaction with substrate rRNA" evidence="1">
    <location>
        <position position="4"/>
    </location>
</feature>
<dbReference type="PANTHER" id="PTHR37426:SF1">
    <property type="entry name" value="RIBOSOMAL RNA LARGE SUBUNIT METHYLTRANSFERASE J"/>
    <property type="match status" value="1"/>
</dbReference>
<keyword evidence="3" id="KW-1185">Reference proteome</keyword>
<feature type="binding site" evidence="1">
    <location>
        <position position="169"/>
    </location>
    <ligand>
        <name>S-adenosyl-L-methionine</name>
        <dbReference type="ChEBI" id="CHEBI:59789"/>
    </ligand>
</feature>
<feature type="binding site" evidence="1">
    <location>
        <position position="42"/>
    </location>
    <ligand>
        <name>S-adenosyl-L-methionine</name>
        <dbReference type="ChEBI" id="CHEBI:59789"/>
    </ligand>
</feature>
<feature type="binding site" evidence="1">
    <location>
        <position position="118"/>
    </location>
    <ligand>
        <name>S-adenosyl-L-methionine</name>
        <dbReference type="ChEBI" id="CHEBI:59789"/>
    </ligand>
</feature>
<evidence type="ECO:0000313" key="2">
    <source>
        <dbReference type="EMBL" id="MBZ1349267.1"/>
    </source>
</evidence>
<name>A0A953T406_9BURK</name>
<protein>
    <recommendedName>
        <fullName evidence="1">Ribosomal RNA large subunit methyltransferase J</fullName>
        <ecNumber evidence="1">2.1.1.266</ecNumber>
    </recommendedName>
    <alternativeName>
        <fullName evidence="1">23S rRNA (adenine(2030)-N6)-methyltransferase</fullName>
    </alternativeName>
    <alternativeName>
        <fullName evidence="1">23S rRNA m6A2030 methyltransferase</fullName>
    </alternativeName>
</protein>
<dbReference type="GO" id="GO:0036307">
    <property type="term" value="F:23S rRNA (adenine(2030)-N(6))-methyltransferase activity"/>
    <property type="evidence" value="ECO:0007669"/>
    <property type="project" value="UniProtKB-UniRule"/>
</dbReference>